<dbReference type="GO" id="GO:0003676">
    <property type="term" value="F:nucleic acid binding"/>
    <property type="evidence" value="ECO:0007669"/>
    <property type="project" value="InterPro"/>
</dbReference>
<comment type="subunit">
    <text evidence="5">Heterooligomer composed of large and small subunits.</text>
</comment>
<dbReference type="InterPro" id="IPR003753">
    <property type="entry name" value="Exonuc_VII_L"/>
</dbReference>
<dbReference type="EC" id="3.1.11.6" evidence="5"/>
<proteinExistence type="inferred from homology"/>
<dbReference type="PANTHER" id="PTHR30008:SF0">
    <property type="entry name" value="EXODEOXYRIBONUCLEASE 7 LARGE SUBUNIT"/>
    <property type="match status" value="1"/>
</dbReference>
<dbReference type="HAMAP" id="MF_00378">
    <property type="entry name" value="Exonuc_7_L"/>
    <property type="match status" value="1"/>
</dbReference>
<name>A0A7W2YK30_9GAMM</name>
<dbReference type="InterPro" id="IPR025824">
    <property type="entry name" value="OB-fold_nuc-bd_dom"/>
</dbReference>
<dbReference type="Proteomes" id="UP000539350">
    <property type="component" value="Unassembled WGS sequence"/>
</dbReference>
<keyword evidence="2 5" id="KW-0540">Nuclease</keyword>
<dbReference type="GO" id="GO:0009318">
    <property type="term" value="C:exodeoxyribonuclease VII complex"/>
    <property type="evidence" value="ECO:0007669"/>
    <property type="project" value="UniProtKB-UniRule"/>
</dbReference>
<comment type="subcellular location">
    <subcellularLocation>
        <location evidence="5 6">Cytoplasm</location>
    </subcellularLocation>
</comment>
<evidence type="ECO:0000256" key="4">
    <source>
        <dbReference type="ARBA" id="ARBA00022839"/>
    </source>
</evidence>
<evidence type="ECO:0000256" key="6">
    <source>
        <dbReference type="RuleBase" id="RU004355"/>
    </source>
</evidence>
<dbReference type="CDD" id="cd04489">
    <property type="entry name" value="ExoVII_LU_OBF"/>
    <property type="match status" value="1"/>
</dbReference>
<protein>
    <recommendedName>
        <fullName evidence="5">Exodeoxyribonuclease 7 large subunit</fullName>
        <ecNumber evidence="5">3.1.11.6</ecNumber>
    </recommendedName>
    <alternativeName>
        <fullName evidence="5">Exodeoxyribonuclease VII large subunit</fullName>
        <shortName evidence="5">Exonuclease VII large subunit</shortName>
    </alternativeName>
</protein>
<keyword evidence="3 5" id="KW-0378">Hydrolase</keyword>
<evidence type="ECO:0000313" key="10">
    <source>
        <dbReference type="EMBL" id="MBA6413765.1"/>
    </source>
</evidence>
<comment type="similarity">
    <text evidence="5 6">Belongs to the XseA family.</text>
</comment>
<feature type="domain" description="OB-fold nucleic acid binding" evidence="9">
    <location>
        <begin position="12"/>
        <end position="105"/>
    </location>
</feature>
<dbReference type="GO" id="GO:0008855">
    <property type="term" value="F:exodeoxyribonuclease VII activity"/>
    <property type="evidence" value="ECO:0007669"/>
    <property type="project" value="UniProtKB-UniRule"/>
</dbReference>
<evidence type="ECO:0000256" key="7">
    <source>
        <dbReference type="SAM" id="Coils"/>
    </source>
</evidence>
<reference evidence="10 11" key="1">
    <citation type="submission" date="2020-07" db="EMBL/GenBank/DDBJ databases">
        <title>Halieaceae bacterium, F7430, whole genome shotgun sequencing project.</title>
        <authorList>
            <person name="Jiang S."/>
            <person name="Liu Z.W."/>
            <person name="Du Z.J."/>
        </authorList>
    </citation>
    <scope>NUCLEOTIDE SEQUENCE [LARGE SCALE GENOMIC DNA]</scope>
    <source>
        <strain evidence="10 11">F7430</strain>
    </source>
</reference>
<keyword evidence="4 5" id="KW-0269">Exonuclease</keyword>
<dbReference type="Pfam" id="PF02601">
    <property type="entry name" value="Exonuc_VII_L"/>
    <property type="match status" value="1"/>
</dbReference>
<comment type="catalytic activity">
    <reaction evidence="5 6">
        <text>Exonucleolytic cleavage in either 5'- to 3'- or 3'- to 5'-direction to yield nucleoside 5'-phosphates.</text>
        <dbReference type="EC" id="3.1.11.6"/>
    </reaction>
</comment>
<dbReference type="AlphaFoldDB" id="A0A7W2YK30"/>
<keyword evidence="1 5" id="KW-0963">Cytoplasm</keyword>
<dbReference type="EMBL" id="JACFXU010000015">
    <property type="protein sequence ID" value="MBA6413765.1"/>
    <property type="molecule type" value="Genomic_DNA"/>
</dbReference>
<evidence type="ECO:0000313" key="11">
    <source>
        <dbReference type="Proteomes" id="UP000539350"/>
    </source>
</evidence>
<dbReference type="GO" id="GO:0005737">
    <property type="term" value="C:cytoplasm"/>
    <property type="evidence" value="ECO:0007669"/>
    <property type="project" value="UniProtKB-SubCell"/>
</dbReference>
<dbReference type="PANTHER" id="PTHR30008">
    <property type="entry name" value="EXODEOXYRIBONUCLEASE 7 LARGE SUBUNIT"/>
    <property type="match status" value="1"/>
</dbReference>
<comment type="caution">
    <text evidence="10">The sequence shown here is derived from an EMBL/GenBank/DDBJ whole genome shotgun (WGS) entry which is preliminary data.</text>
</comment>
<accession>A0A7W2YK30</accession>
<organism evidence="10 11">
    <name type="scientific">Sediminihaliea albiluteola</name>
    <dbReference type="NCBI Taxonomy" id="2758564"/>
    <lineage>
        <taxon>Bacteria</taxon>
        <taxon>Pseudomonadati</taxon>
        <taxon>Pseudomonadota</taxon>
        <taxon>Gammaproteobacteria</taxon>
        <taxon>Cellvibrionales</taxon>
        <taxon>Halieaceae</taxon>
        <taxon>Sediminihaliea</taxon>
    </lineage>
</organism>
<evidence type="ECO:0000256" key="2">
    <source>
        <dbReference type="ARBA" id="ARBA00022722"/>
    </source>
</evidence>
<gene>
    <name evidence="5" type="primary">xseA</name>
    <name evidence="10" type="ORF">H2508_11655</name>
</gene>
<evidence type="ECO:0000256" key="3">
    <source>
        <dbReference type="ARBA" id="ARBA00022801"/>
    </source>
</evidence>
<evidence type="ECO:0000259" key="9">
    <source>
        <dbReference type="Pfam" id="PF13742"/>
    </source>
</evidence>
<feature type="domain" description="Exonuclease VII large subunit C-terminal" evidence="8">
    <location>
        <begin position="128"/>
        <end position="444"/>
    </location>
</feature>
<evidence type="ECO:0000256" key="5">
    <source>
        <dbReference type="HAMAP-Rule" id="MF_00378"/>
    </source>
</evidence>
<evidence type="ECO:0000256" key="1">
    <source>
        <dbReference type="ARBA" id="ARBA00022490"/>
    </source>
</evidence>
<comment type="function">
    <text evidence="5">Bidirectionally degrades single-stranded DNA into large acid-insoluble oligonucleotides, which are then degraded further into small acid-soluble oligonucleotides.</text>
</comment>
<keyword evidence="11" id="KW-1185">Reference proteome</keyword>
<dbReference type="GO" id="GO:0006308">
    <property type="term" value="P:DNA catabolic process"/>
    <property type="evidence" value="ECO:0007669"/>
    <property type="project" value="UniProtKB-UniRule"/>
</dbReference>
<keyword evidence="7" id="KW-0175">Coiled coil</keyword>
<dbReference type="InterPro" id="IPR020579">
    <property type="entry name" value="Exonuc_VII_lsu_C"/>
</dbReference>
<evidence type="ECO:0000259" key="8">
    <source>
        <dbReference type="Pfam" id="PF02601"/>
    </source>
</evidence>
<dbReference type="NCBIfam" id="TIGR00237">
    <property type="entry name" value="xseA"/>
    <property type="match status" value="1"/>
</dbReference>
<dbReference type="Pfam" id="PF13742">
    <property type="entry name" value="tRNA_anti_2"/>
    <property type="match status" value="1"/>
</dbReference>
<feature type="coiled-coil region" evidence="7">
    <location>
        <begin position="274"/>
        <end position="337"/>
    </location>
</feature>
<sequence length="459" mass="50825">MSPFQSPAPKTLTVSQLNRQVRSLLESNFDFIWVEGEISNFAEPSSGHWYFSLKDGAAQVRCAMFRNRNQRIRFRPSNGSAIRMRCRVSLYEGRGEFQLIAEHIEQAGAGALQAAFEQLKAKLLAEGLFAAERKRALPEQISRLGIITSPSGAAIHDILTVLARRWPAIEVDILPVAVQGEAAAGEIAAAIARANRLHSAGKVHFDALIVGRGGGSLEDLWAFNEEIVARAIVASQLPIVSAVGHEVDFTIADMAADARAATPSAAAELLSPDQNEWLQRLRNLELNLQRQIQRKIMDAKRELEQLRKRLRHPGQQLREQAQRLDEMEQRLVRAQHQQLERRRSQLQLLESRLMANSPQTAVTQLQGEVAKLRQALEAAMQRKLQQAATQLSQLAKLLDSVSPLATLDRGYSLITTAEGSVLRDSSTVEVGDRLTARLARGSLSLSVEAISSPEEDRKN</sequence>